<proteinExistence type="inferred from homology"/>
<dbReference type="Proteomes" id="UP000005631">
    <property type="component" value="Chromosome"/>
</dbReference>
<evidence type="ECO:0000259" key="9">
    <source>
        <dbReference type="Pfam" id="PF00793"/>
    </source>
</evidence>
<comment type="similarity">
    <text evidence="4">Belongs to the KdsA family.</text>
</comment>
<evidence type="ECO:0000256" key="7">
    <source>
        <dbReference type="ARBA" id="ARBA00022679"/>
    </source>
</evidence>
<protein>
    <recommendedName>
        <fullName evidence="5">3-deoxy-8-phosphooctulonate synthase</fullName>
        <ecNumber evidence="5">2.5.1.55</ecNumber>
    </recommendedName>
</protein>
<dbReference type="STRING" id="926562.Oweho_0821"/>
<dbReference type="HOGENOM" id="CLU_036666_0_0_10"/>
<feature type="domain" description="DAHP synthetase I/KDSA" evidence="9">
    <location>
        <begin position="10"/>
        <end position="258"/>
    </location>
</feature>
<dbReference type="eggNOG" id="COG2877">
    <property type="taxonomic scope" value="Bacteria"/>
</dbReference>
<dbReference type="UniPathway" id="UPA00357">
    <property type="reaction ID" value="UER00474"/>
</dbReference>
<dbReference type="GO" id="GO:0009103">
    <property type="term" value="P:lipopolysaccharide biosynthetic process"/>
    <property type="evidence" value="ECO:0007669"/>
    <property type="project" value="UniProtKB-UniPathway"/>
</dbReference>
<dbReference type="InterPro" id="IPR013785">
    <property type="entry name" value="Aldolase_TIM"/>
</dbReference>
<dbReference type="KEGG" id="oho:Oweho_0821"/>
<keyword evidence="11" id="KW-1185">Reference proteome</keyword>
<evidence type="ECO:0000256" key="5">
    <source>
        <dbReference type="ARBA" id="ARBA00012693"/>
    </source>
</evidence>
<evidence type="ECO:0000256" key="8">
    <source>
        <dbReference type="ARBA" id="ARBA00049112"/>
    </source>
</evidence>
<evidence type="ECO:0000256" key="2">
    <source>
        <dbReference type="ARBA" id="ARBA00004756"/>
    </source>
</evidence>
<dbReference type="RefSeq" id="WP_014201195.1">
    <property type="nucleotide sequence ID" value="NC_016599.1"/>
</dbReference>
<dbReference type="NCBIfam" id="NF003543">
    <property type="entry name" value="PRK05198.1"/>
    <property type="match status" value="1"/>
</dbReference>
<dbReference type="Gene3D" id="3.20.20.70">
    <property type="entry name" value="Aldolase class I"/>
    <property type="match status" value="1"/>
</dbReference>
<dbReference type="EC" id="2.5.1.55" evidence="5"/>
<name>G8R284_OWEHD</name>
<evidence type="ECO:0000256" key="1">
    <source>
        <dbReference type="ARBA" id="ARBA00004496"/>
    </source>
</evidence>
<comment type="catalytic activity">
    <reaction evidence="8">
        <text>D-arabinose 5-phosphate + phosphoenolpyruvate + H2O = 3-deoxy-alpha-D-manno-2-octulosonate-8-phosphate + phosphate</text>
        <dbReference type="Rhea" id="RHEA:14053"/>
        <dbReference type="ChEBI" id="CHEBI:15377"/>
        <dbReference type="ChEBI" id="CHEBI:43474"/>
        <dbReference type="ChEBI" id="CHEBI:57693"/>
        <dbReference type="ChEBI" id="CHEBI:58702"/>
        <dbReference type="ChEBI" id="CHEBI:85985"/>
        <dbReference type="EC" id="2.5.1.55"/>
    </reaction>
</comment>
<dbReference type="NCBIfam" id="TIGR01362">
    <property type="entry name" value="KDO8P_synth"/>
    <property type="match status" value="1"/>
</dbReference>
<dbReference type="InterPro" id="IPR006269">
    <property type="entry name" value="KDO8P_synthase"/>
</dbReference>
<sequence>MQANILNRMKFTLIAGPCAIEDKEMALHIGKTVKAICDELDIRYIFKGSYRKANRSKLDSFTGIGDENALQILKEVGEELGVETITDIHESHEADLVAKYVDHIQIPAFLCRQTELLLAAGKTGKGVNIKKGQFLSPEAMMFPVEKVLSTGNKNAWVCERGTTFGYSDLIVDATSISRLKAHGVPVIMDCTHSVQKPNRTEGVTGGDPSLIETIALSAIATGADGFFIETHPDPKSAKSDPHTMLQLDKLKPILEKCMKIRNVLNG</sequence>
<evidence type="ECO:0000313" key="10">
    <source>
        <dbReference type="EMBL" id="AEV31834.1"/>
    </source>
</evidence>
<comment type="pathway">
    <text evidence="2">Bacterial outer membrane biogenesis; lipopolysaccharide biosynthesis.</text>
</comment>
<comment type="pathway">
    <text evidence="3">Carbohydrate biosynthesis; 3-deoxy-D-manno-octulosonate biosynthesis; 3-deoxy-D-manno-octulosonate from D-ribulose 5-phosphate: step 2/3.</text>
</comment>
<evidence type="ECO:0000256" key="3">
    <source>
        <dbReference type="ARBA" id="ARBA00004845"/>
    </source>
</evidence>
<comment type="subcellular location">
    <subcellularLocation>
        <location evidence="1">Cytoplasm</location>
    </subcellularLocation>
</comment>
<dbReference type="PATRIC" id="fig|926562.3.peg.838"/>
<dbReference type="SUPFAM" id="SSF51569">
    <property type="entry name" value="Aldolase"/>
    <property type="match status" value="1"/>
</dbReference>
<dbReference type="GO" id="GO:0008676">
    <property type="term" value="F:3-deoxy-8-phosphooctulonate synthase activity"/>
    <property type="evidence" value="ECO:0007669"/>
    <property type="project" value="UniProtKB-EC"/>
</dbReference>
<dbReference type="UniPathway" id="UPA00030"/>
<gene>
    <name evidence="10" type="ordered locus">Oweho_0821</name>
</gene>
<dbReference type="InterPro" id="IPR006218">
    <property type="entry name" value="DAHP1/KDSA"/>
</dbReference>
<dbReference type="GO" id="GO:0005737">
    <property type="term" value="C:cytoplasm"/>
    <property type="evidence" value="ECO:0007669"/>
    <property type="project" value="UniProtKB-SubCell"/>
</dbReference>
<keyword evidence="6" id="KW-0963">Cytoplasm</keyword>
<evidence type="ECO:0000256" key="6">
    <source>
        <dbReference type="ARBA" id="ARBA00022490"/>
    </source>
</evidence>
<evidence type="ECO:0000256" key="4">
    <source>
        <dbReference type="ARBA" id="ARBA00010499"/>
    </source>
</evidence>
<dbReference type="Pfam" id="PF00793">
    <property type="entry name" value="DAHP_synth_1"/>
    <property type="match status" value="1"/>
</dbReference>
<evidence type="ECO:0000313" key="11">
    <source>
        <dbReference type="Proteomes" id="UP000005631"/>
    </source>
</evidence>
<dbReference type="EMBL" id="CP003156">
    <property type="protein sequence ID" value="AEV31834.1"/>
    <property type="molecule type" value="Genomic_DNA"/>
</dbReference>
<accession>G8R284</accession>
<keyword evidence="7" id="KW-0808">Transferase</keyword>
<organism evidence="10 11">
    <name type="scientific">Owenweeksia hongkongensis (strain DSM 17368 / CIP 108786 / JCM 12287 / NRRL B-23963 / UST20020801)</name>
    <dbReference type="NCBI Taxonomy" id="926562"/>
    <lineage>
        <taxon>Bacteria</taxon>
        <taxon>Pseudomonadati</taxon>
        <taxon>Bacteroidota</taxon>
        <taxon>Flavobacteriia</taxon>
        <taxon>Flavobacteriales</taxon>
        <taxon>Owenweeksiaceae</taxon>
        <taxon>Owenweeksia</taxon>
    </lineage>
</organism>
<dbReference type="AlphaFoldDB" id="G8R284"/>
<dbReference type="PANTHER" id="PTHR21057">
    <property type="entry name" value="PHOSPHO-2-DEHYDRO-3-DEOXYHEPTONATE ALDOLASE"/>
    <property type="match status" value="1"/>
</dbReference>
<reference evidence="10 11" key="1">
    <citation type="journal article" date="2012" name="Stand. Genomic Sci.">
        <title>Genome sequence of the orange-pigmented seawater bacterium Owenweeksia hongkongensis type strain (UST20020801(T)).</title>
        <authorList>
            <person name="Riedel T."/>
            <person name="Held B."/>
            <person name="Nolan M."/>
            <person name="Lucas S."/>
            <person name="Lapidus A."/>
            <person name="Tice H."/>
            <person name="Del Rio T.G."/>
            <person name="Cheng J.F."/>
            <person name="Han C."/>
            <person name="Tapia R."/>
            <person name="Goodwin L.A."/>
            <person name="Pitluck S."/>
            <person name="Liolios K."/>
            <person name="Mavromatis K."/>
            <person name="Pagani I."/>
            <person name="Ivanova N."/>
            <person name="Mikhailova N."/>
            <person name="Pati A."/>
            <person name="Chen A."/>
            <person name="Palaniappan K."/>
            <person name="Rohde M."/>
            <person name="Tindall B.J."/>
            <person name="Detter J.C."/>
            <person name="Goker M."/>
            <person name="Woyke T."/>
            <person name="Bristow J."/>
            <person name="Eisen J.A."/>
            <person name="Markowitz V."/>
            <person name="Hugenholtz P."/>
            <person name="Klenk H.P."/>
            <person name="Kyrpides N.C."/>
        </authorList>
    </citation>
    <scope>NUCLEOTIDE SEQUENCE</scope>
    <source>
        <strain evidence="11">DSM 17368 / JCM 12287 / NRRL B-23963</strain>
    </source>
</reference>